<proteinExistence type="predicted"/>
<evidence type="ECO:0008006" key="2">
    <source>
        <dbReference type="Google" id="ProtNLM"/>
    </source>
</evidence>
<comment type="caution">
    <text evidence="1">The sequence shown here is derived from an EMBL/GenBank/DDBJ whole genome shotgun (WGS) entry which is preliminary data.</text>
</comment>
<gene>
    <name evidence="1" type="ORF">LCGC14_2805650</name>
</gene>
<name>A0A0F8Z856_9ZZZZ</name>
<protein>
    <recommendedName>
        <fullName evidence="2">N-acetyltransferase domain-containing protein</fullName>
    </recommendedName>
</protein>
<accession>A0A0F8Z856</accession>
<organism evidence="1">
    <name type="scientific">marine sediment metagenome</name>
    <dbReference type="NCBI Taxonomy" id="412755"/>
    <lineage>
        <taxon>unclassified sequences</taxon>
        <taxon>metagenomes</taxon>
        <taxon>ecological metagenomes</taxon>
    </lineage>
</organism>
<reference evidence="1" key="1">
    <citation type="journal article" date="2015" name="Nature">
        <title>Complex archaea that bridge the gap between prokaryotes and eukaryotes.</title>
        <authorList>
            <person name="Spang A."/>
            <person name="Saw J.H."/>
            <person name="Jorgensen S.L."/>
            <person name="Zaremba-Niedzwiedzka K."/>
            <person name="Martijn J."/>
            <person name="Lind A.E."/>
            <person name="van Eijk R."/>
            <person name="Schleper C."/>
            <person name="Guy L."/>
            <person name="Ettema T.J."/>
        </authorList>
    </citation>
    <scope>NUCLEOTIDE SEQUENCE</scope>
</reference>
<sequence>MEDFRIHKLIYSEIKSVYPELFKRIFKEDSSTQIPSYVYVGFVKEEYVGLISAYIHNANSLYISFAGFVDKFKGYRAVILFKQVIEFIHKDSIRIGNFAPRWRVRPVSFQGDKTLYLKRVIEN</sequence>
<dbReference type="AlphaFoldDB" id="A0A0F8Z856"/>
<evidence type="ECO:0000313" key="1">
    <source>
        <dbReference type="EMBL" id="KKK82210.1"/>
    </source>
</evidence>
<dbReference type="EMBL" id="LAZR01052776">
    <property type="protein sequence ID" value="KKK82210.1"/>
    <property type="molecule type" value="Genomic_DNA"/>
</dbReference>